<comment type="caution">
    <text evidence="3">The sequence shown here is derived from an EMBL/GenBank/DDBJ whole genome shotgun (WGS) entry which is preliminary data.</text>
</comment>
<dbReference type="SUPFAM" id="SSF53800">
    <property type="entry name" value="Chelatase"/>
    <property type="match status" value="1"/>
</dbReference>
<dbReference type="Pfam" id="PF01903">
    <property type="entry name" value="CbiX"/>
    <property type="match status" value="2"/>
</dbReference>
<dbReference type="PANTHER" id="PTHR33542">
    <property type="entry name" value="SIROHYDROCHLORIN FERROCHELATASE, CHLOROPLASTIC"/>
    <property type="match status" value="1"/>
</dbReference>
<evidence type="ECO:0000256" key="2">
    <source>
        <dbReference type="ARBA" id="ARBA00023239"/>
    </source>
</evidence>
<gene>
    <name evidence="3" type="ORF">GTS_30580</name>
</gene>
<dbReference type="InterPro" id="IPR002762">
    <property type="entry name" value="CbiX-like"/>
</dbReference>
<dbReference type="CDD" id="cd03416">
    <property type="entry name" value="CbiX_SirB_N"/>
    <property type="match status" value="1"/>
</dbReference>
<dbReference type="Proteomes" id="UP000298860">
    <property type="component" value="Unassembled WGS sequence"/>
</dbReference>
<keyword evidence="4" id="KW-1185">Reference proteome</keyword>
<dbReference type="Gene3D" id="3.40.50.1400">
    <property type="match status" value="2"/>
</dbReference>
<dbReference type="PANTHER" id="PTHR33542:SF5">
    <property type="entry name" value="FERROCHELATASE CHE1"/>
    <property type="match status" value="1"/>
</dbReference>
<dbReference type="InterPro" id="IPR050963">
    <property type="entry name" value="Sirohydro_Cobaltochel/CbiX"/>
</dbReference>
<dbReference type="RefSeq" id="WP_137814504.1">
    <property type="nucleotide sequence ID" value="NZ_BJFL01000014.1"/>
</dbReference>
<organism evidence="3 4">
    <name type="scientific">Gandjariella thermophila</name>
    <dbReference type="NCBI Taxonomy" id="1931992"/>
    <lineage>
        <taxon>Bacteria</taxon>
        <taxon>Bacillati</taxon>
        <taxon>Actinomycetota</taxon>
        <taxon>Actinomycetes</taxon>
        <taxon>Pseudonocardiales</taxon>
        <taxon>Pseudonocardiaceae</taxon>
        <taxon>Gandjariella</taxon>
    </lineage>
</organism>
<sequence length="255" mass="26332">MIDLPTGAGRPPLVAVAHGSRDPRSAATVTDLLDVVRALRPELDVRIAFLDLSAPRLGDVLVALHGEGHRDAVVVPLLLGSAYHARVDVPGAVTEVLRRCPDLTVRIAEVLGPDPRLESAALRRLAEAGVLPGDPGMGVVLAGAGCSYPPANEAVAEVANRWSSGAGWAGAVAAFAASAEPDVPAAVRRLRAAGARRFALASWFLAPGLLPDRVTDQLLDADPDAVLAAPLGNDPEVAEVVLHRYADALARPAAA</sequence>
<evidence type="ECO:0000313" key="4">
    <source>
        <dbReference type="Proteomes" id="UP000298860"/>
    </source>
</evidence>
<name>A0A4D4J413_9PSEU</name>
<dbReference type="OrthoDB" id="482456at2"/>
<evidence type="ECO:0000256" key="1">
    <source>
        <dbReference type="ARBA" id="ARBA00022723"/>
    </source>
</evidence>
<dbReference type="GO" id="GO:0016829">
    <property type="term" value="F:lyase activity"/>
    <property type="evidence" value="ECO:0007669"/>
    <property type="project" value="UniProtKB-KW"/>
</dbReference>
<reference evidence="4" key="1">
    <citation type="submission" date="2019-04" db="EMBL/GenBank/DDBJ databases">
        <title>Draft genome sequence of Pseudonocardiaceae bacterium SL3-2-4.</title>
        <authorList>
            <person name="Ningsih F."/>
            <person name="Yokota A."/>
            <person name="Sakai Y."/>
            <person name="Nanatani K."/>
            <person name="Yabe S."/>
            <person name="Oetari A."/>
            <person name="Sjamsuridzal W."/>
        </authorList>
    </citation>
    <scope>NUCLEOTIDE SEQUENCE [LARGE SCALE GENOMIC DNA]</scope>
    <source>
        <strain evidence="4">SL3-2-4</strain>
    </source>
</reference>
<dbReference type="AlphaFoldDB" id="A0A4D4J413"/>
<keyword evidence="2" id="KW-0456">Lyase</keyword>
<dbReference type="GO" id="GO:0046872">
    <property type="term" value="F:metal ion binding"/>
    <property type="evidence" value="ECO:0007669"/>
    <property type="project" value="UniProtKB-KW"/>
</dbReference>
<evidence type="ECO:0000313" key="3">
    <source>
        <dbReference type="EMBL" id="GDY31425.1"/>
    </source>
</evidence>
<proteinExistence type="predicted"/>
<dbReference type="EMBL" id="BJFL01000014">
    <property type="protein sequence ID" value="GDY31425.1"/>
    <property type="molecule type" value="Genomic_DNA"/>
</dbReference>
<protein>
    <submittedName>
        <fullName evidence="3">Cobalamin biosynthesis protein</fullName>
    </submittedName>
</protein>
<keyword evidence="1" id="KW-0479">Metal-binding</keyword>
<accession>A0A4D4J413</accession>